<evidence type="ECO:0000259" key="1">
    <source>
        <dbReference type="Pfam" id="PF22513"/>
    </source>
</evidence>
<organism evidence="2 3">
    <name type="scientific">Methylobacillus methanolivorans</name>
    <dbReference type="NCBI Taxonomy" id="1848927"/>
    <lineage>
        <taxon>Bacteria</taxon>
        <taxon>Pseudomonadati</taxon>
        <taxon>Pseudomonadota</taxon>
        <taxon>Betaproteobacteria</taxon>
        <taxon>Nitrosomonadales</taxon>
        <taxon>Methylophilaceae</taxon>
        <taxon>Methylobacillus</taxon>
    </lineage>
</organism>
<accession>A0ABW8GM12</accession>
<dbReference type="Pfam" id="PF22513">
    <property type="entry name" value="FitA-like_RHH"/>
    <property type="match status" value="1"/>
</dbReference>
<name>A0ABW8GM12_9PROT</name>
<dbReference type="RefSeq" id="WP_400881764.1">
    <property type="nucleotide sequence ID" value="NZ_JBIWXY010000001.1"/>
</dbReference>
<dbReference type="Gene3D" id="1.10.1220.10">
    <property type="entry name" value="Met repressor-like"/>
    <property type="match status" value="1"/>
</dbReference>
<dbReference type="InterPro" id="IPR010985">
    <property type="entry name" value="Ribbon_hlx_hlx"/>
</dbReference>
<dbReference type="InterPro" id="IPR013321">
    <property type="entry name" value="Arc_rbn_hlx_hlx"/>
</dbReference>
<evidence type="ECO:0000313" key="2">
    <source>
        <dbReference type="EMBL" id="MFJ5446459.1"/>
    </source>
</evidence>
<dbReference type="InterPro" id="IPR053853">
    <property type="entry name" value="FitA-like_RHH"/>
</dbReference>
<sequence length="79" mass="8934">MASLTIRNLDDALKTKLRLQAAEHGWSMEQEAREILRRAVSAPSTELGFADKIRQRFAGLEGELEIPARQTVRQISLED</sequence>
<feature type="domain" description="Antitoxin FitA-like ribbon-helix-helix" evidence="1">
    <location>
        <begin position="2"/>
        <end position="40"/>
    </location>
</feature>
<reference evidence="2 3" key="1">
    <citation type="submission" date="2024-11" db="EMBL/GenBank/DDBJ databases">
        <authorList>
            <person name="Kaparullina E.N."/>
            <person name="Delegan Y.A."/>
            <person name="Doronina N.V."/>
        </authorList>
    </citation>
    <scope>NUCLEOTIDE SEQUENCE [LARGE SCALE GENOMIC DNA]</scope>
    <source>
        <strain evidence="2 3">7sh_L</strain>
    </source>
</reference>
<proteinExistence type="predicted"/>
<protein>
    <submittedName>
        <fullName evidence="2">FitA-like ribbon-helix-helix domain-containing protein</fullName>
    </submittedName>
</protein>
<evidence type="ECO:0000313" key="3">
    <source>
        <dbReference type="Proteomes" id="UP001617669"/>
    </source>
</evidence>
<dbReference type="Proteomes" id="UP001617669">
    <property type="component" value="Unassembled WGS sequence"/>
</dbReference>
<comment type="caution">
    <text evidence="2">The sequence shown here is derived from an EMBL/GenBank/DDBJ whole genome shotgun (WGS) entry which is preliminary data.</text>
</comment>
<keyword evidence="3" id="KW-1185">Reference proteome</keyword>
<dbReference type="EMBL" id="JBIWXY010000001">
    <property type="protein sequence ID" value="MFJ5446459.1"/>
    <property type="molecule type" value="Genomic_DNA"/>
</dbReference>
<dbReference type="SUPFAM" id="SSF47598">
    <property type="entry name" value="Ribbon-helix-helix"/>
    <property type="match status" value="1"/>
</dbReference>
<gene>
    <name evidence="2" type="ORF">ACIKP9_09485</name>
</gene>